<dbReference type="AlphaFoldDB" id="R6JTY9"/>
<dbReference type="Proteomes" id="UP000018009">
    <property type="component" value="Unassembled WGS sequence"/>
</dbReference>
<evidence type="ECO:0000256" key="2">
    <source>
        <dbReference type="ARBA" id="ARBA00022448"/>
    </source>
</evidence>
<organism evidence="9 10">
    <name type="scientific">[Clostridium] clostridioforme CAG:132</name>
    <dbReference type="NCBI Taxonomy" id="1263065"/>
    <lineage>
        <taxon>Bacteria</taxon>
        <taxon>Bacillati</taxon>
        <taxon>Bacillota</taxon>
        <taxon>Clostridia</taxon>
        <taxon>Lachnospirales</taxon>
        <taxon>Lachnospiraceae</taxon>
        <taxon>Enterocloster</taxon>
    </lineage>
</organism>
<evidence type="ECO:0000313" key="9">
    <source>
        <dbReference type="EMBL" id="CDB61266.1"/>
    </source>
</evidence>
<keyword evidence="5" id="KW-1133">Transmembrane helix</keyword>
<feature type="domain" description="Tripartite ATP-independent periplasmic transporters DctQ component" evidence="8">
    <location>
        <begin position="2"/>
        <end position="51"/>
    </location>
</feature>
<keyword evidence="3" id="KW-1003">Cell membrane</keyword>
<evidence type="ECO:0000259" key="8">
    <source>
        <dbReference type="Pfam" id="PF04290"/>
    </source>
</evidence>
<keyword evidence="2" id="KW-0813">Transport</keyword>
<dbReference type="EMBL" id="CBDY010000044">
    <property type="protein sequence ID" value="CDB61266.1"/>
    <property type="molecule type" value="Genomic_DNA"/>
</dbReference>
<accession>R6JTY9</accession>
<dbReference type="InterPro" id="IPR055348">
    <property type="entry name" value="DctQ"/>
</dbReference>
<keyword evidence="4" id="KW-0812">Transmembrane</keyword>
<feature type="region of interest" description="Disordered" evidence="7">
    <location>
        <begin position="108"/>
        <end position="147"/>
    </location>
</feature>
<comment type="subcellular location">
    <subcellularLocation>
        <location evidence="1">Cell membrane</location>
        <topology evidence="1">Multi-pass membrane protein</topology>
    </subcellularLocation>
</comment>
<feature type="compositionally biased region" description="Low complexity" evidence="7">
    <location>
        <begin position="129"/>
        <end position="147"/>
    </location>
</feature>
<name>R6JTY9_9FIRM</name>
<dbReference type="Pfam" id="PF04290">
    <property type="entry name" value="DctQ"/>
    <property type="match status" value="1"/>
</dbReference>
<protein>
    <recommendedName>
        <fullName evidence="8">Tripartite ATP-independent periplasmic transporters DctQ component domain-containing protein</fullName>
    </recommendedName>
</protein>
<evidence type="ECO:0000256" key="4">
    <source>
        <dbReference type="ARBA" id="ARBA00022692"/>
    </source>
</evidence>
<evidence type="ECO:0000256" key="5">
    <source>
        <dbReference type="ARBA" id="ARBA00022989"/>
    </source>
</evidence>
<sequence length="147" mass="17250">MCFLQMLFRFVFNLPLAWTKELSRYVFIILTYCGASAAVLDNAHVRVELYLGIWTVFWSSRRRLRRKWLSGPLRRLPERKWWPRPLRTVWPQKPPLISTGLCKTKKKEIRAKQEKSPASVNPDAGLFHRSMPPSARMPRRAAPGRFG</sequence>
<evidence type="ECO:0000256" key="1">
    <source>
        <dbReference type="ARBA" id="ARBA00004651"/>
    </source>
</evidence>
<gene>
    <name evidence="9" type="ORF">BN486_01564</name>
</gene>
<evidence type="ECO:0000256" key="3">
    <source>
        <dbReference type="ARBA" id="ARBA00022475"/>
    </source>
</evidence>
<proteinExistence type="predicted"/>
<reference evidence="9" key="1">
    <citation type="submission" date="2012-11" db="EMBL/GenBank/DDBJ databases">
        <title>Dependencies among metagenomic species, viruses, plasmids and units of genetic variation.</title>
        <authorList>
            <person name="Nielsen H.B."/>
            <person name="Almeida M."/>
            <person name="Juncker A.S."/>
            <person name="Rasmussen S."/>
            <person name="Li J."/>
            <person name="Sunagawa S."/>
            <person name="Plichta D."/>
            <person name="Gautier L."/>
            <person name="Le Chatelier E."/>
            <person name="Peletier E."/>
            <person name="Bonde I."/>
            <person name="Nielsen T."/>
            <person name="Manichanh C."/>
            <person name="Arumugam M."/>
            <person name="Batto J."/>
            <person name="Santos M.B.Q.D."/>
            <person name="Blom N."/>
            <person name="Borruel N."/>
            <person name="Burgdorf K.S."/>
            <person name="Boumezbeur F."/>
            <person name="Casellas F."/>
            <person name="Dore J."/>
            <person name="Guarner F."/>
            <person name="Hansen T."/>
            <person name="Hildebrand F."/>
            <person name="Kaas R.S."/>
            <person name="Kennedy S."/>
            <person name="Kristiansen K."/>
            <person name="Kultima J.R."/>
            <person name="Leonard P."/>
            <person name="Levenez F."/>
            <person name="Lund O."/>
            <person name="Moumen B."/>
            <person name="Le Paslier D."/>
            <person name="Pons N."/>
            <person name="Pedersen O."/>
            <person name="Prifti E."/>
            <person name="Qin J."/>
            <person name="Raes J."/>
            <person name="Tap J."/>
            <person name="Tims S."/>
            <person name="Ussery D.W."/>
            <person name="Yamada T."/>
            <person name="MetaHit consortium"/>
            <person name="Renault P."/>
            <person name="Sicheritz-Ponten T."/>
            <person name="Bork P."/>
            <person name="Wang J."/>
            <person name="Brunak S."/>
            <person name="Ehrlich S.D."/>
        </authorList>
    </citation>
    <scope>NUCLEOTIDE SEQUENCE [LARGE SCALE GENOMIC DNA]</scope>
</reference>
<evidence type="ECO:0000256" key="6">
    <source>
        <dbReference type="ARBA" id="ARBA00023136"/>
    </source>
</evidence>
<evidence type="ECO:0000313" key="10">
    <source>
        <dbReference type="Proteomes" id="UP000018009"/>
    </source>
</evidence>
<dbReference type="GO" id="GO:0005886">
    <property type="term" value="C:plasma membrane"/>
    <property type="evidence" value="ECO:0007669"/>
    <property type="project" value="UniProtKB-SubCell"/>
</dbReference>
<evidence type="ECO:0000256" key="7">
    <source>
        <dbReference type="SAM" id="MobiDB-lite"/>
    </source>
</evidence>
<keyword evidence="6" id="KW-0472">Membrane</keyword>
<comment type="caution">
    <text evidence="9">The sequence shown here is derived from an EMBL/GenBank/DDBJ whole genome shotgun (WGS) entry which is preliminary data.</text>
</comment>